<protein>
    <recommendedName>
        <fullName evidence="3">Zinc finger protein 830</fullName>
    </recommendedName>
    <alternativeName>
        <fullName evidence="14">Coiled-coil domain-containing protein 16</fullName>
    </alternativeName>
</protein>
<evidence type="ECO:0000256" key="7">
    <source>
        <dbReference type="ARBA" id="ARBA00022723"/>
    </source>
</evidence>
<dbReference type="Gene3D" id="3.30.160.60">
    <property type="entry name" value="Classic Zinc Finger"/>
    <property type="match status" value="1"/>
</dbReference>
<evidence type="ECO:0000313" key="17">
    <source>
        <dbReference type="EnsemblMetazoa" id="XP_020899673.1"/>
    </source>
</evidence>
<dbReference type="AlphaFoldDB" id="A0A913X6I9"/>
<dbReference type="Proteomes" id="UP000887567">
    <property type="component" value="Unplaced"/>
</dbReference>
<dbReference type="GO" id="GO:0033260">
    <property type="term" value="P:nuclear DNA replication"/>
    <property type="evidence" value="ECO:0007669"/>
    <property type="project" value="TreeGrafter"/>
</dbReference>
<dbReference type="InterPro" id="IPR022755">
    <property type="entry name" value="Znf_C2H2_jaz"/>
</dbReference>
<evidence type="ECO:0000256" key="9">
    <source>
        <dbReference type="ARBA" id="ARBA00022776"/>
    </source>
</evidence>
<dbReference type="Pfam" id="PF12171">
    <property type="entry name" value="zf-C2H2_jaz"/>
    <property type="match status" value="1"/>
</dbReference>
<dbReference type="PANTHER" id="PTHR13278">
    <property type="entry name" value="ZINC FINGER PROTEIN 830"/>
    <property type="match status" value="1"/>
</dbReference>
<keyword evidence="10" id="KW-0862">Zinc</keyword>
<feature type="region of interest" description="Disordered" evidence="15">
    <location>
        <begin position="105"/>
        <end position="215"/>
    </location>
</feature>
<organism evidence="17 18">
    <name type="scientific">Exaiptasia diaphana</name>
    <name type="common">Tropical sea anemone</name>
    <name type="synonym">Aiptasia pulchella</name>
    <dbReference type="NCBI Taxonomy" id="2652724"/>
    <lineage>
        <taxon>Eukaryota</taxon>
        <taxon>Metazoa</taxon>
        <taxon>Cnidaria</taxon>
        <taxon>Anthozoa</taxon>
        <taxon>Hexacorallia</taxon>
        <taxon>Actiniaria</taxon>
        <taxon>Aiptasiidae</taxon>
        <taxon>Exaiptasia</taxon>
    </lineage>
</organism>
<dbReference type="GO" id="GO:0033314">
    <property type="term" value="P:mitotic DNA replication checkpoint signaling"/>
    <property type="evidence" value="ECO:0007669"/>
    <property type="project" value="TreeGrafter"/>
</dbReference>
<dbReference type="InterPro" id="IPR059039">
    <property type="entry name" value="ZNF380_CC"/>
</dbReference>
<dbReference type="SUPFAM" id="SSF57667">
    <property type="entry name" value="beta-beta-alpha zinc fingers"/>
    <property type="match status" value="1"/>
</dbReference>
<dbReference type="OrthoDB" id="77607at2759"/>
<keyword evidence="11" id="KW-0175">Coiled coil</keyword>
<keyword evidence="4" id="KW-0158">Chromosome</keyword>
<keyword evidence="12" id="KW-0539">Nucleus</keyword>
<evidence type="ECO:0000256" key="11">
    <source>
        <dbReference type="ARBA" id="ARBA00023054"/>
    </source>
</evidence>
<keyword evidence="8" id="KW-0863">Zinc-finger</keyword>
<dbReference type="PANTHER" id="PTHR13278:SF0">
    <property type="entry name" value="ZINC FINGER PROTEIN 830"/>
    <property type="match status" value="1"/>
</dbReference>
<dbReference type="OMA" id="KQPPDAQ"/>
<feature type="compositionally biased region" description="Polar residues" evidence="15">
    <location>
        <begin position="170"/>
        <end position="183"/>
    </location>
</feature>
<sequence>MAAKKVDFRRLKEERENLKKKAKIDSPLAKYNSLGQLFCVLCNATVKNELLWNAHVQGKKHKESLLNLKNKKNGTPSSNSKTENSQKSCTFAKPAEVKMDIKRKNEEDVRISESPHKKHKVSVSTNKQSSSIPSDFFDKPSSQRTTSLVDQTSDDDDDDSDDDDQQQSTASSVIQNKTSTSGLPSDFFDNKEKNTTNKARKPSEELPEGFFDDPKLDAKARHIEYKDPVELEWEKFQKEIQMENQVSEALVEEDDEVARIDRQLHELNEQSQYFLRAHDLRDKQTVIKEKVEAKATEARREDNGASSDSDDFEDFFDWRAKKAL</sequence>
<feature type="compositionally biased region" description="Basic and acidic residues" evidence="15">
    <location>
        <begin position="105"/>
        <end position="115"/>
    </location>
</feature>
<dbReference type="KEGG" id="epa:110238346"/>
<accession>A0A913X6I9</accession>
<evidence type="ECO:0000256" key="10">
    <source>
        <dbReference type="ARBA" id="ARBA00022833"/>
    </source>
</evidence>
<feature type="compositionally biased region" description="Polar residues" evidence="15">
    <location>
        <begin position="74"/>
        <end position="89"/>
    </location>
</feature>
<evidence type="ECO:0000313" key="18">
    <source>
        <dbReference type="Proteomes" id="UP000887567"/>
    </source>
</evidence>
<comment type="subcellular location">
    <subcellularLocation>
        <location evidence="1">Chromosome</location>
    </subcellularLocation>
    <subcellularLocation>
        <location evidence="2">Nucleus speckle</location>
    </subcellularLocation>
</comment>
<keyword evidence="18" id="KW-1185">Reference proteome</keyword>
<dbReference type="InterPro" id="IPR036236">
    <property type="entry name" value="Znf_C2H2_sf"/>
</dbReference>
<dbReference type="GO" id="GO:0051301">
    <property type="term" value="P:cell division"/>
    <property type="evidence" value="ECO:0007669"/>
    <property type="project" value="UniProtKB-KW"/>
</dbReference>
<evidence type="ECO:0000256" key="13">
    <source>
        <dbReference type="ARBA" id="ARBA00023306"/>
    </source>
</evidence>
<dbReference type="Pfam" id="PF23406">
    <property type="entry name" value="ZNF380_CC"/>
    <property type="match status" value="1"/>
</dbReference>
<evidence type="ECO:0000256" key="3">
    <source>
        <dbReference type="ARBA" id="ARBA00017358"/>
    </source>
</evidence>
<dbReference type="GO" id="GO:0003676">
    <property type="term" value="F:nucleic acid binding"/>
    <property type="evidence" value="ECO:0007669"/>
    <property type="project" value="InterPro"/>
</dbReference>
<keyword evidence="13" id="KW-0131">Cell cycle</keyword>
<dbReference type="GO" id="GO:0008270">
    <property type="term" value="F:zinc ion binding"/>
    <property type="evidence" value="ECO:0007669"/>
    <property type="project" value="UniProtKB-KW"/>
</dbReference>
<evidence type="ECO:0000259" key="16">
    <source>
        <dbReference type="SMART" id="SM00451"/>
    </source>
</evidence>
<dbReference type="InterPro" id="IPR003604">
    <property type="entry name" value="Matrin/U1-like-C_Znf_C2H2"/>
</dbReference>
<reference evidence="17" key="1">
    <citation type="submission" date="2022-11" db="UniProtKB">
        <authorList>
            <consortium name="EnsemblMetazoa"/>
        </authorList>
    </citation>
    <scope>IDENTIFICATION</scope>
</reference>
<evidence type="ECO:0000256" key="1">
    <source>
        <dbReference type="ARBA" id="ARBA00004286"/>
    </source>
</evidence>
<feature type="compositionally biased region" description="Acidic residues" evidence="15">
    <location>
        <begin position="152"/>
        <end position="165"/>
    </location>
</feature>
<keyword evidence="5" id="KW-0217">Developmental protein</keyword>
<keyword evidence="9" id="KW-0498">Mitosis</keyword>
<feature type="domain" description="U1-type" evidence="16">
    <location>
        <begin position="34"/>
        <end position="68"/>
    </location>
</feature>
<dbReference type="GeneID" id="110238346"/>
<proteinExistence type="predicted"/>
<dbReference type="GO" id="GO:0044773">
    <property type="term" value="P:mitotic DNA damage checkpoint signaling"/>
    <property type="evidence" value="ECO:0007669"/>
    <property type="project" value="TreeGrafter"/>
</dbReference>
<evidence type="ECO:0000256" key="4">
    <source>
        <dbReference type="ARBA" id="ARBA00022454"/>
    </source>
</evidence>
<dbReference type="GO" id="GO:0005694">
    <property type="term" value="C:chromosome"/>
    <property type="evidence" value="ECO:0007669"/>
    <property type="project" value="UniProtKB-SubCell"/>
</dbReference>
<keyword evidence="6" id="KW-0132">Cell division</keyword>
<evidence type="ECO:0000256" key="5">
    <source>
        <dbReference type="ARBA" id="ARBA00022473"/>
    </source>
</evidence>
<dbReference type="SMART" id="SM00451">
    <property type="entry name" value="ZnF_U1"/>
    <property type="match status" value="1"/>
</dbReference>
<dbReference type="RefSeq" id="XP_020899673.1">
    <property type="nucleotide sequence ID" value="XM_021044014.2"/>
</dbReference>
<evidence type="ECO:0000256" key="2">
    <source>
        <dbReference type="ARBA" id="ARBA00004324"/>
    </source>
</evidence>
<evidence type="ECO:0000256" key="12">
    <source>
        <dbReference type="ARBA" id="ARBA00023242"/>
    </source>
</evidence>
<evidence type="ECO:0000256" key="14">
    <source>
        <dbReference type="ARBA" id="ARBA00030672"/>
    </source>
</evidence>
<evidence type="ECO:0000256" key="8">
    <source>
        <dbReference type="ARBA" id="ARBA00022771"/>
    </source>
</evidence>
<dbReference type="EnsemblMetazoa" id="XM_021044014.2">
    <property type="protein sequence ID" value="XP_020899673.1"/>
    <property type="gene ID" value="LOC110238346"/>
</dbReference>
<dbReference type="GO" id="GO:0005681">
    <property type="term" value="C:spliceosomal complex"/>
    <property type="evidence" value="ECO:0007669"/>
    <property type="project" value="InterPro"/>
</dbReference>
<feature type="region of interest" description="Disordered" evidence="15">
    <location>
        <begin position="61"/>
        <end position="90"/>
    </location>
</feature>
<dbReference type="InterPro" id="IPR040050">
    <property type="entry name" value="ZNF830-like"/>
</dbReference>
<name>A0A913X6I9_EXADI</name>
<evidence type="ECO:0000256" key="15">
    <source>
        <dbReference type="SAM" id="MobiDB-lite"/>
    </source>
</evidence>
<feature type="compositionally biased region" description="Polar residues" evidence="15">
    <location>
        <begin position="122"/>
        <end position="133"/>
    </location>
</feature>
<keyword evidence="7" id="KW-0479">Metal-binding</keyword>
<evidence type="ECO:0000256" key="6">
    <source>
        <dbReference type="ARBA" id="ARBA00022618"/>
    </source>
</evidence>
<dbReference type="GO" id="GO:0016607">
    <property type="term" value="C:nuclear speck"/>
    <property type="evidence" value="ECO:0007669"/>
    <property type="project" value="UniProtKB-SubCell"/>
</dbReference>